<comment type="caution">
    <text evidence="1">The sequence shown here is derived from an EMBL/GenBank/DDBJ whole genome shotgun (WGS) entry which is preliminary data.</text>
</comment>
<dbReference type="PROSITE" id="PS51257">
    <property type="entry name" value="PROKAR_LIPOPROTEIN"/>
    <property type="match status" value="1"/>
</dbReference>
<evidence type="ECO:0008006" key="3">
    <source>
        <dbReference type="Google" id="ProtNLM"/>
    </source>
</evidence>
<dbReference type="AlphaFoldDB" id="A0A2V3DQ24"/>
<organism evidence="1 2">
    <name type="scientific">Arthrobacter psychrochitiniphilus</name>
    <dbReference type="NCBI Taxonomy" id="291045"/>
    <lineage>
        <taxon>Bacteria</taxon>
        <taxon>Bacillati</taxon>
        <taxon>Actinomycetota</taxon>
        <taxon>Actinomycetes</taxon>
        <taxon>Micrococcales</taxon>
        <taxon>Micrococcaceae</taxon>
        <taxon>Arthrobacter</taxon>
    </lineage>
</organism>
<dbReference type="RefSeq" id="WP_110106920.1">
    <property type="nucleotide sequence ID" value="NZ_JACBZZ010000001.1"/>
</dbReference>
<reference evidence="1 2" key="1">
    <citation type="submission" date="2018-05" db="EMBL/GenBank/DDBJ databases">
        <title>Genetic diversity of glacier-inhabiting Cryobacterium bacteria in China and description of Cryobacterium mengkeensis sp. nov. and Arthrobacter glacialis sp. nov.</title>
        <authorList>
            <person name="Liu Q."/>
            <person name="Xin Y.-H."/>
        </authorList>
    </citation>
    <scope>NUCLEOTIDE SEQUENCE [LARGE SCALE GENOMIC DNA]</scope>
    <source>
        <strain evidence="1 2">GP3</strain>
    </source>
</reference>
<proteinExistence type="predicted"/>
<protein>
    <recommendedName>
        <fullName evidence="3">Lipoprotein</fullName>
    </recommendedName>
</protein>
<evidence type="ECO:0000313" key="2">
    <source>
        <dbReference type="Proteomes" id="UP000246303"/>
    </source>
</evidence>
<evidence type="ECO:0000313" key="1">
    <source>
        <dbReference type="EMBL" id="PXA64629.1"/>
    </source>
</evidence>
<dbReference type="Proteomes" id="UP000246303">
    <property type="component" value="Unassembled WGS sequence"/>
</dbReference>
<keyword evidence="2" id="KW-1185">Reference proteome</keyword>
<accession>A0A2V3DQ24</accession>
<gene>
    <name evidence="1" type="ORF">CVS29_13800</name>
</gene>
<sequence>MSSKITVGVVVLSVLAGCAPSQEDELAAANFHNVGTLDESSVWLSGEPNRDGDYEIKVTGKFHDYCNGAVLAPVGIQICNGGELDGGALFMIGAPASATGGTLTMMNGVVIELSIFDLPQNDDLKIAAGSAPARSAAGFYSVRFTTSSGEILNREGKSQ</sequence>
<dbReference type="EMBL" id="QHLZ01000009">
    <property type="protein sequence ID" value="PXA64629.1"/>
    <property type="molecule type" value="Genomic_DNA"/>
</dbReference>
<name>A0A2V3DQ24_9MICC</name>
<dbReference type="OrthoDB" id="3204158at2"/>